<comment type="caution">
    <text evidence="1">The sequence shown here is derived from an EMBL/GenBank/DDBJ whole genome shotgun (WGS) entry which is preliminary data.</text>
</comment>
<organism evidence="1 2">
    <name type="scientific">Nocardioides islandensis</name>
    <dbReference type="NCBI Taxonomy" id="433663"/>
    <lineage>
        <taxon>Bacteria</taxon>
        <taxon>Bacillati</taxon>
        <taxon>Actinomycetota</taxon>
        <taxon>Actinomycetes</taxon>
        <taxon>Propionibacteriales</taxon>
        <taxon>Nocardioidaceae</taxon>
        <taxon>Nocardioides</taxon>
    </lineage>
</organism>
<dbReference type="AlphaFoldDB" id="A0A930V5Z0"/>
<proteinExistence type="predicted"/>
<dbReference type="EMBL" id="JADKPN010000001">
    <property type="protein sequence ID" value="MBF4761499.1"/>
    <property type="molecule type" value="Genomic_DNA"/>
</dbReference>
<protein>
    <submittedName>
        <fullName evidence="1">Uncharacterized protein</fullName>
    </submittedName>
</protein>
<accession>A0A930V5Z0</accession>
<reference evidence="1" key="1">
    <citation type="submission" date="2020-11" db="EMBL/GenBank/DDBJ databases">
        <title>Nocardioides sp. nov., isolated from Soil of Cynanchum wilfordii Hemsley rhizosphere.</title>
        <authorList>
            <person name="Lee J.-S."/>
            <person name="Suh M.K."/>
            <person name="Kim J.-S."/>
        </authorList>
    </citation>
    <scope>NUCLEOTIDE SEQUENCE</scope>
    <source>
        <strain evidence="1">KCTC 19275</strain>
    </source>
</reference>
<evidence type="ECO:0000313" key="1">
    <source>
        <dbReference type="EMBL" id="MBF4761499.1"/>
    </source>
</evidence>
<gene>
    <name evidence="1" type="ORF">ISU07_00030</name>
</gene>
<dbReference type="Proteomes" id="UP000640489">
    <property type="component" value="Unassembled WGS sequence"/>
</dbReference>
<keyword evidence="2" id="KW-1185">Reference proteome</keyword>
<dbReference type="RefSeq" id="WP_194704719.1">
    <property type="nucleotide sequence ID" value="NZ_JADKPN010000001.1"/>
</dbReference>
<name>A0A930V5Z0_9ACTN</name>
<evidence type="ECO:0000313" key="2">
    <source>
        <dbReference type="Proteomes" id="UP000640489"/>
    </source>
</evidence>
<sequence length="70" mass="7320">MGRLLGIIVVVWLLIGVVAAAQRGYFGGDSDVSCKEFGDTALTIVAGPLNYIGINPKVDCSKVKAPKPSE</sequence>